<evidence type="ECO:0000256" key="1">
    <source>
        <dbReference type="SAM" id="MobiDB-lite"/>
    </source>
</evidence>
<protein>
    <recommendedName>
        <fullName evidence="3">HTH CENPB-type domain-containing protein</fullName>
    </recommendedName>
</protein>
<dbReference type="EMBL" id="KI913160">
    <property type="protein sequence ID" value="ETV71427.1"/>
    <property type="molecule type" value="Genomic_DNA"/>
</dbReference>
<dbReference type="GeneID" id="20815306"/>
<dbReference type="RefSeq" id="XP_009839092.1">
    <property type="nucleotide sequence ID" value="XM_009840790.1"/>
</dbReference>
<reference evidence="2" key="1">
    <citation type="submission" date="2013-12" db="EMBL/GenBank/DDBJ databases">
        <title>The Genome Sequence of Aphanomyces astaci APO3.</title>
        <authorList>
            <consortium name="The Broad Institute Genomics Platform"/>
            <person name="Russ C."/>
            <person name="Tyler B."/>
            <person name="van West P."/>
            <person name="Dieguez-Uribeondo J."/>
            <person name="Young S.K."/>
            <person name="Zeng Q."/>
            <person name="Gargeya S."/>
            <person name="Fitzgerald M."/>
            <person name="Abouelleil A."/>
            <person name="Alvarado L."/>
            <person name="Chapman S.B."/>
            <person name="Gainer-Dewar J."/>
            <person name="Goldberg J."/>
            <person name="Griggs A."/>
            <person name="Gujja S."/>
            <person name="Hansen M."/>
            <person name="Howarth C."/>
            <person name="Imamovic A."/>
            <person name="Ireland A."/>
            <person name="Larimer J."/>
            <person name="McCowan C."/>
            <person name="Murphy C."/>
            <person name="Pearson M."/>
            <person name="Poon T.W."/>
            <person name="Priest M."/>
            <person name="Roberts A."/>
            <person name="Saif S."/>
            <person name="Shea T."/>
            <person name="Sykes S."/>
            <person name="Wortman J."/>
            <person name="Nusbaum C."/>
            <person name="Birren B."/>
        </authorList>
    </citation>
    <scope>NUCLEOTIDE SEQUENCE [LARGE SCALE GENOMIC DNA]</scope>
    <source>
        <strain evidence="2">APO3</strain>
    </source>
</reference>
<name>W4FVA3_APHAT</name>
<proteinExistence type="predicted"/>
<evidence type="ECO:0008006" key="3">
    <source>
        <dbReference type="Google" id="ProtNLM"/>
    </source>
</evidence>
<organism evidence="2">
    <name type="scientific">Aphanomyces astaci</name>
    <name type="common">Crayfish plague agent</name>
    <dbReference type="NCBI Taxonomy" id="112090"/>
    <lineage>
        <taxon>Eukaryota</taxon>
        <taxon>Sar</taxon>
        <taxon>Stramenopiles</taxon>
        <taxon>Oomycota</taxon>
        <taxon>Saprolegniomycetes</taxon>
        <taxon>Saprolegniales</taxon>
        <taxon>Verrucalvaceae</taxon>
        <taxon>Aphanomyces</taxon>
    </lineage>
</organism>
<evidence type="ECO:0000313" key="2">
    <source>
        <dbReference type="EMBL" id="ETV71427.1"/>
    </source>
</evidence>
<gene>
    <name evidence="2" type="ORF">H257_13310</name>
</gene>
<dbReference type="VEuPathDB" id="FungiDB:H257_13310"/>
<feature type="region of interest" description="Disordered" evidence="1">
    <location>
        <begin position="172"/>
        <end position="201"/>
    </location>
</feature>
<dbReference type="OrthoDB" id="164927at2759"/>
<sequence length="201" mass="22192">MLMVNAQLRKEGLEEFVDKGTTTTKPQASPDMFLRTRLPLTTTLAQIIQEFAARATKAGTTTTTKRRGPHPTLPTSFEADLVAWICAMQQDGHPLERHAVLVKANLLARKIDPLLSLSPDQYTQDTKFKDVHVRLMEAFEDLTPSSIKGCIHKADRQLYKLAEYIKGLQEVEASDNESVEGSSDGGSVTSSNDSNGKESEM</sequence>
<feature type="compositionally biased region" description="Low complexity" evidence="1">
    <location>
        <begin position="179"/>
        <end position="194"/>
    </location>
</feature>
<dbReference type="AlphaFoldDB" id="W4FVA3"/>
<accession>W4FVA3</accession>